<evidence type="ECO:0000256" key="3">
    <source>
        <dbReference type="SAM" id="MobiDB-lite"/>
    </source>
</evidence>
<organism evidence="4 5">
    <name type="scientific">Agrilutibacter solisilvae</name>
    <dbReference type="NCBI Taxonomy" id="2763317"/>
    <lineage>
        <taxon>Bacteria</taxon>
        <taxon>Pseudomonadati</taxon>
        <taxon>Pseudomonadota</taxon>
        <taxon>Gammaproteobacteria</taxon>
        <taxon>Lysobacterales</taxon>
        <taxon>Lysobacteraceae</taxon>
        <taxon>Agrilutibacter</taxon>
    </lineage>
</organism>
<proteinExistence type="inferred from homology"/>
<sequence>MPTDPLAPPAEGVAVDPAAPPMPPCESAATDPGAPDAGTTDPTATDPNAPGAPDATVPCATAVAPTQAEDDFADIYGYNPVADPNLPDPVAMPGAFDPWQKYNRQIHRFNNVVDRNVAKPLARGYVKIVPRPLRLGVNNFFSNISQPLTALNSLLQGKPKQAGQALGRFLINSTLGIGGIFDPARDAKLPHVSEDFGQTLGVWGWKRSRYVELPLFGPRTVRDMFGMVGDAPFSPLRGVESDLLRLPLQSMQLVDLRAQLLSTDSLREGAEDDYALVRDAWSQRRDYQIFGDRIEEGDAPLPDYLRDMEDEPTVPVDAMPVPVPGGGVN</sequence>
<gene>
    <name evidence="4" type="ORF">I8J32_004350</name>
</gene>
<dbReference type="PRINTS" id="PR01805">
    <property type="entry name" value="VACJLIPOPROT"/>
</dbReference>
<dbReference type="Pfam" id="PF04333">
    <property type="entry name" value="MlaA"/>
    <property type="match status" value="1"/>
</dbReference>
<evidence type="ECO:0000313" key="5">
    <source>
        <dbReference type="Proteomes" id="UP000639274"/>
    </source>
</evidence>
<evidence type="ECO:0000313" key="4">
    <source>
        <dbReference type="EMBL" id="QSX79950.1"/>
    </source>
</evidence>
<evidence type="ECO:0000256" key="2">
    <source>
        <dbReference type="ARBA" id="ARBA00022729"/>
    </source>
</evidence>
<dbReference type="AlphaFoldDB" id="A0A974Y3N7"/>
<dbReference type="PANTHER" id="PTHR30035:SF3">
    <property type="entry name" value="INTERMEMBRANE PHOSPHOLIPID TRANSPORT SYSTEM LIPOPROTEIN MLAA"/>
    <property type="match status" value="1"/>
</dbReference>
<dbReference type="Proteomes" id="UP000639274">
    <property type="component" value="Chromosome"/>
</dbReference>
<keyword evidence="2" id="KW-0732">Signal</keyword>
<dbReference type="PANTHER" id="PTHR30035">
    <property type="entry name" value="LIPOPROTEIN VACJ-RELATED"/>
    <property type="match status" value="1"/>
</dbReference>
<accession>A0A974Y3N7</accession>
<feature type="compositionally biased region" description="Low complexity" evidence="3">
    <location>
        <begin position="25"/>
        <end position="56"/>
    </location>
</feature>
<keyword evidence="5" id="KW-1185">Reference proteome</keyword>
<comment type="similarity">
    <text evidence="1">Belongs to the MlaA family.</text>
</comment>
<dbReference type="RefSeq" id="WP_200615120.1">
    <property type="nucleotide sequence ID" value="NZ_CP071518.1"/>
</dbReference>
<dbReference type="GO" id="GO:0016020">
    <property type="term" value="C:membrane"/>
    <property type="evidence" value="ECO:0007669"/>
    <property type="project" value="InterPro"/>
</dbReference>
<name>A0A974Y3N7_9GAMM</name>
<protein>
    <submittedName>
        <fullName evidence="4">VacJ family lipoprotein</fullName>
    </submittedName>
</protein>
<keyword evidence="4" id="KW-0449">Lipoprotein</keyword>
<reference evidence="4 5" key="1">
    <citation type="submission" date="2021-03" db="EMBL/GenBank/DDBJ databases">
        <title>Lysobacter sp. nov. isolated from soil of gangwondo yeongwol, south Korea.</title>
        <authorList>
            <person name="Kim K.R."/>
            <person name="Kim K.H."/>
            <person name="Jeon C.O."/>
        </authorList>
    </citation>
    <scope>NUCLEOTIDE SEQUENCE [LARGE SCALE GENOMIC DNA]</scope>
    <source>
        <strain evidence="4 5">R19</strain>
    </source>
</reference>
<evidence type="ECO:0000256" key="1">
    <source>
        <dbReference type="ARBA" id="ARBA00010634"/>
    </source>
</evidence>
<dbReference type="KEGG" id="lsf:I8J32_004350"/>
<feature type="region of interest" description="Disordered" evidence="3">
    <location>
        <begin position="1"/>
        <end position="56"/>
    </location>
</feature>
<dbReference type="EMBL" id="CP071518">
    <property type="protein sequence ID" value="QSX79950.1"/>
    <property type="molecule type" value="Genomic_DNA"/>
</dbReference>
<dbReference type="GO" id="GO:0120010">
    <property type="term" value="P:intermembrane phospholipid transfer"/>
    <property type="evidence" value="ECO:0007669"/>
    <property type="project" value="TreeGrafter"/>
</dbReference>
<dbReference type="InterPro" id="IPR007428">
    <property type="entry name" value="MlaA"/>
</dbReference>